<dbReference type="Proteomes" id="UP001187192">
    <property type="component" value="Unassembled WGS sequence"/>
</dbReference>
<dbReference type="InterPro" id="IPR005174">
    <property type="entry name" value="KIB1-4_b-propeller"/>
</dbReference>
<dbReference type="EMBL" id="BTGU01001496">
    <property type="protein sequence ID" value="GMN24312.1"/>
    <property type="molecule type" value="Genomic_DNA"/>
</dbReference>
<name>A0AA88CPC0_FICCA</name>
<dbReference type="PANTHER" id="PTHR44259">
    <property type="entry name" value="OS07G0183000 PROTEIN-RELATED"/>
    <property type="match status" value="1"/>
</dbReference>
<gene>
    <name evidence="2" type="ORF">TIFTF001_040555</name>
    <name evidence="3" type="ORF">TIFTF001_040558</name>
</gene>
<sequence length="248" mass="28227">MEYVEDCYNHVSKATMTADPVANPDDCILVVLYGSYREMALIRPAKDTAWTKIVVDATTMPWDMMCQKNDMYVLQQGGELHYCDISDPCNLKIKLIASKISVPNYFVFSKRYLVKSRRGELLQVLRYLNWPDDGDRLRETMQVRVYKLELKGSRWVDIEDLGDDNALFLGDNSSICVAASNFVGCQPNCIYFTHDYDTVGIGGVGPVDIGVYHLKDRSLTLGYNMDSETIAKMRARPPIWVVPTLNFH</sequence>
<reference evidence="2" key="1">
    <citation type="submission" date="2023-07" db="EMBL/GenBank/DDBJ databases">
        <title>draft genome sequence of fig (Ficus carica).</title>
        <authorList>
            <person name="Takahashi T."/>
            <person name="Nishimura K."/>
        </authorList>
    </citation>
    <scope>NUCLEOTIDE SEQUENCE</scope>
</reference>
<dbReference type="InterPro" id="IPR050942">
    <property type="entry name" value="F-box_BR-signaling"/>
</dbReference>
<dbReference type="PANTHER" id="PTHR44259:SF114">
    <property type="entry name" value="OS06G0707300 PROTEIN"/>
    <property type="match status" value="1"/>
</dbReference>
<protein>
    <recommendedName>
        <fullName evidence="1">KIB1-4 beta-propeller domain-containing protein</fullName>
    </recommendedName>
</protein>
<organism evidence="2 4">
    <name type="scientific">Ficus carica</name>
    <name type="common">Common fig</name>
    <dbReference type="NCBI Taxonomy" id="3494"/>
    <lineage>
        <taxon>Eukaryota</taxon>
        <taxon>Viridiplantae</taxon>
        <taxon>Streptophyta</taxon>
        <taxon>Embryophyta</taxon>
        <taxon>Tracheophyta</taxon>
        <taxon>Spermatophyta</taxon>
        <taxon>Magnoliopsida</taxon>
        <taxon>eudicotyledons</taxon>
        <taxon>Gunneridae</taxon>
        <taxon>Pentapetalae</taxon>
        <taxon>rosids</taxon>
        <taxon>fabids</taxon>
        <taxon>Rosales</taxon>
        <taxon>Moraceae</taxon>
        <taxon>Ficeae</taxon>
        <taxon>Ficus</taxon>
    </lineage>
</organism>
<evidence type="ECO:0000313" key="2">
    <source>
        <dbReference type="EMBL" id="GMN24312.1"/>
    </source>
</evidence>
<accession>A0AA88CPC0</accession>
<evidence type="ECO:0000313" key="3">
    <source>
        <dbReference type="EMBL" id="GMN24339.1"/>
    </source>
</evidence>
<keyword evidence="4" id="KW-1185">Reference proteome</keyword>
<evidence type="ECO:0000259" key="1">
    <source>
        <dbReference type="Pfam" id="PF03478"/>
    </source>
</evidence>
<dbReference type="AlphaFoldDB" id="A0AA88CPC0"/>
<feature type="domain" description="KIB1-4 beta-propeller" evidence="1">
    <location>
        <begin position="8"/>
        <end position="212"/>
    </location>
</feature>
<comment type="caution">
    <text evidence="2">The sequence shown here is derived from an EMBL/GenBank/DDBJ whole genome shotgun (WGS) entry which is preliminary data.</text>
</comment>
<dbReference type="EMBL" id="BTGU01001497">
    <property type="protein sequence ID" value="GMN24339.1"/>
    <property type="molecule type" value="Genomic_DNA"/>
</dbReference>
<proteinExistence type="predicted"/>
<evidence type="ECO:0000313" key="4">
    <source>
        <dbReference type="Proteomes" id="UP001187192"/>
    </source>
</evidence>
<dbReference type="Pfam" id="PF03478">
    <property type="entry name" value="Beta-prop_KIB1-4"/>
    <property type="match status" value="1"/>
</dbReference>